<evidence type="ECO:0000313" key="1">
    <source>
        <dbReference type="Proteomes" id="UP000887579"/>
    </source>
</evidence>
<dbReference type="Proteomes" id="UP000887579">
    <property type="component" value="Unplaced"/>
</dbReference>
<evidence type="ECO:0000313" key="2">
    <source>
        <dbReference type="WBParaSite" id="ES5_v2.g589.t1"/>
    </source>
</evidence>
<accession>A0AC34GP35</accession>
<dbReference type="WBParaSite" id="ES5_v2.g589.t1">
    <property type="protein sequence ID" value="ES5_v2.g589.t1"/>
    <property type="gene ID" value="ES5_v2.g589"/>
</dbReference>
<sequence>MGDDAKRGPLVKFLKHLKDQFKNDLTLDTIVTTNQTLMYHYLPNKAAFVCNFIFCWFIAHIRILMALVTPIAAMIPQQRGNWKLSDAFSFCRSEFTIILLALSAFFHFFAIPAYLKPFNWAFTLRPQINVKPRMTMVAKKSQSDYVVTNPATSNALKSYASEADIISSSKKSKSMGNLAEIHDCDTEYDFGLSLKIRDGITDKFLSFTERAIDTFSIASTISMKTVDNDATSIAGSDYFDGIEDLDAEEVIKNDAENYALSNLIEHEAYNDEIDVNYDHGYTSFRMFSDAETSEDENNNTNTEEKSEMDA</sequence>
<name>A0AC34GP35_9BILA</name>
<protein>
    <submittedName>
        <fullName evidence="2">Uncharacterized protein</fullName>
    </submittedName>
</protein>
<proteinExistence type="predicted"/>
<reference evidence="2" key="1">
    <citation type="submission" date="2022-11" db="UniProtKB">
        <authorList>
            <consortium name="WormBaseParasite"/>
        </authorList>
    </citation>
    <scope>IDENTIFICATION</scope>
</reference>
<organism evidence="1 2">
    <name type="scientific">Panagrolaimus sp. ES5</name>
    <dbReference type="NCBI Taxonomy" id="591445"/>
    <lineage>
        <taxon>Eukaryota</taxon>
        <taxon>Metazoa</taxon>
        <taxon>Ecdysozoa</taxon>
        <taxon>Nematoda</taxon>
        <taxon>Chromadorea</taxon>
        <taxon>Rhabditida</taxon>
        <taxon>Tylenchina</taxon>
        <taxon>Panagrolaimomorpha</taxon>
        <taxon>Panagrolaimoidea</taxon>
        <taxon>Panagrolaimidae</taxon>
        <taxon>Panagrolaimus</taxon>
    </lineage>
</organism>